<dbReference type="EMBL" id="CP023695">
    <property type="protein sequence ID" value="QEV16615.1"/>
    <property type="molecule type" value="Genomic_DNA"/>
</dbReference>
<evidence type="ECO:0000313" key="2">
    <source>
        <dbReference type="EMBL" id="QEV16615.1"/>
    </source>
</evidence>
<dbReference type="AlphaFoldDB" id="A0A5J6HHQ7"/>
<name>A0A5J6HHQ7_STRAD</name>
<organism evidence="2 3">
    <name type="scientific">Streptomyces alboniger</name>
    <dbReference type="NCBI Taxonomy" id="132473"/>
    <lineage>
        <taxon>Bacteria</taxon>
        <taxon>Bacillati</taxon>
        <taxon>Actinomycetota</taxon>
        <taxon>Actinomycetes</taxon>
        <taxon>Kitasatosporales</taxon>
        <taxon>Streptomycetaceae</taxon>
        <taxon>Streptomyces</taxon>
        <taxon>Streptomyces aurantiacus group</taxon>
    </lineage>
</organism>
<keyword evidence="3" id="KW-1185">Reference proteome</keyword>
<sequence>MGPSARRRCTVRVLLCGFLVTHQAFRLAWPRASARTTRGVVGGVISVSGQVSFERVFAALPAGRQTVSVLDAGRRLVGCLEYQVCHACHIGYVVNIAIASHWQGQGLGRHALHTAMEPCRDYTWSTSRQSSDGRRFFGAMEEEMEVAFPARGVRCSHMTP</sequence>
<dbReference type="OrthoDB" id="4190925at2"/>
<dbReference type="CDD" id="cd04301">
    <property type="entry name" value="NAT_SF"/>
    <property type="match status" value="1"/>
</dbReference>
<gene>
    <name evidence="2" type="ORF">CP975_03055</name>
</gene>
<dbReference type="Pfam" id="PF00583">
    <property type="entry name" value="Acetyltransf_1"/>
    <property type="match status" value="1"/>
</dbReference>
<protein>
    <submittedName>
        <fullName evidence="2">N-acetyltransferase</fullName>
    </submittedName>
</protein>
<reference evidence="2 3" key="1">
    <citation type="submission" date="2017-09" db="EMBL/GenBank/DDBJ databases">
        <authorList>
            <person name="Lee N."/>
            <person name="Cho B.-K."/>
        </authorList>
    </citation>
    <scope>NUCLEOTIDE SEQUENCE [LARGE SCALE GENOMIC DNA]</scope>
    <source>
        <strain evidence="2 3">ATCC 12461</strain>
    </source>
</reference>
<dbReference type="KEGG" id="salw:CP975_03055"/>
<dbReference type="SUPFAM" id="SSF55729">
    <property type="entry name" value="Acyl-CoA N-acyltransferases (Nat)"/>
    <property type="match status" value="1"/>
</dbReference>
<feature type="domain" description="N-acetyltransferase" evidence="1">
    <location>
        <begin position="57"/>
        <end position="122"/>
    </location>
</feature>
<evidence type="ECO:0000259" key="1">
    <source>
        <dbReference type="Pfam" id="PF00583"/>
    </source>
</evidence>
<dbReference type="Gene3D" id="3.40.630.30">
    <property type="match status" value="1"/>
</dbReference>
<keyword evidence="2" id="KW-0808">Transferase</keyword>
<proteinExistence type="predicted"/>
<evidence type="ECO:0000313" key="3">
    <source>
        <dbReference type="Proteomes" id="UP000326553"/>
    </source>
</evidence>
<dbReference type="GO" id="GO:0016747">
    <property type="term" value="F:acyltransferase activity, transferring groups other than amino-acyl groups"/>
    <property type="evidence" value="ECO:0007669"/>
    <property type="project" value="InterPro"/>
</dbReference>
<dbReference type="InterPro" id="IPR016181">
    <property type="entry name" value="Acyl_CoA_acyltransferase"/>
</dbReference>
<dbReference type="Proteomes" id="UP000326553">
    <property type="component" value="Chromosome"/>
</dbReference>
<dbReference type="InterPro" id="IPR000182">
    <property type="entry name" value="GNAT_dom"/>
</dbReference>
<accession>A0A5J6HHQ7</accession>